<protein>
    <submittedName>
        <fullName evidence="2">Unnamed protein product</fullName>
    </submittedName>
</protein>
<gene>
    <name evidence="2" type="ORF">Pfra01_002957600</name>
</gene>
<sequence length="211" mass="24099">MIGKALSGYSTEAEVKKMDLTAFDAETMEKINAVQAHLLQDEELHDERMDNLEAKMEGVPPQDKSKKRQQEPSEQEDKPKRRRMSVAYLHATWFARYGQEQRWMAGAPNRQRSNAKQFVALMKLFAAHDLKLGPSTTDYRDQILVLGKKAEEAVLAFLNAREIKSRGSTAIRKHLHALYMNGALDKIARHLQLRRAAKIRDSDRQDAQSPS</sequence>
<dbReference type="EMBL" id="BSXT01018906">
    <property type="protein sequence ID" value="GMG15868.1"/>
    <property type="molecule type" value="Genomic_DNA"/>
</dbReference>
<proteinExistence type="predicted"/>
<dbReference type="OrthoDB" id="118568at2759"/>
<feature type="compositionally biased region" description="Basic and acidic residues" evidence="1">
    <location>
        <begin position="68"/>
        <end position="79"/>
    </location>
</feature>
<keyword evidence="3" id="KW-1185">Reference proteome</keyword>
<evidence type="ECO:0000313" key="3">
    <source>
        <dbReference type="Proteomes" id="UP001165121"/>
    </source>
</evidence>
<accession>A0A9W6YPB2</accession>
<evidence type="ECO:0000313" key="2">
    <source>
        <dbReference type="EMBL" id="GMG15868.1"/>
    </source>
</evidence>
<evidence type="ECO:0000256" key="1">
    <source>
        <dbReference type="SAM" id="MobiDB-lite"/>
    </source>
</evidence>
<dbReference type="AlphaFoldDB" id="A0A9W6YPB2"/>
<organism evidence="2 3">
    <name type="scientific">Phytophthora fragariaefolia</name>
    <dbReference type="NCBI Taxonomy" id="1490495"/>
    <lineage>
        <taxon>Eukaryota</taxon>
        <taxon>Sar</taxon>
        <taxon>Stramenopiles</taxon>
        <taxon>Oomycota</taxon>
        <taxon>Peronosporomycetes</taxon>
        <taxon>Peronosporales</taxon>
        <taxon>Peronosporaceae</taxon>
        <taxon>Phytophthora</taxon>
    </lineage>
</organism>
<feature type="region of interest" description="Disordered" evidence="1">
    <location>
        <begin position="54"/>
        <end position="82"/>
    </location>
</feature>
<comment type="caution">
    <text evidence="2">The sequence shown here is derived from an EMBL/GenBank/DDBJ whole genome shotgun (WGS) entry which is preliminary data.</text>
</comment>
<name>A0A9W6YPB2_9STRA</name>
<dbReference type="Proteomes" id="UP001165121">
    <property type="component" value="Unassembled WGS sequence"/>
</dbReference>
<reference evidence="2" key="1">
    <citation type="submission" date="2023-04" db="EMBL/GenBank/DDBJ databases">
        <title>Phytophthora fragariaefolia NBRC 109709.</title>
        <authorList>
            <person name="Ichikawa N."/>
            <person name="Sato H."/>
            <person name="Tonouchi N."/>
        </authorList>
    </citation>
    <scope>NUCLEOTIDE SEQUENCE</scope>
    <source>
        <strain evidence="2">NBRC 109709</strain>
    </source>
</reference>